<dbReference type="AlphaFoldDB" id="A0A4Y2PEA6"/>
<dbReference type="EMBL" id="BGPR01011043">
    <property type="protein sequence ID" value="GBN49318.1"/>
    <property type="molecule type" value="Genomic_DNA"/>
</dbReference>
<evidence type="ECO:0000313" key="3">
    <source>
        <dbReference type="Proteomes" id="UP000499080"/>
    </source>
</evidence>
<name>A0A4Y2PEA6_ARAVE</name>
<dbReference type="OrthoDB" id="5967017at2759"/>
<comment type="caution">
    <text evidence="1">The sequence shown here is derived from an EMBL/GenBank/DDBJ whole genome shotgun (WGS) entry which is preliminary data.</text>
</comment>
<accession>A0A4Y2PEA6</accession>
<sequence>MTKVAMTWKEDHIPLHSHKYLALKCLQKTTAKLKSDNLYQVYDNILKPVIKQEGSTKVRPVFEASAREKSTPSLSQCLNCGPNLIEFNPSLLLRLRERKYGVSADIEKAFLQVFESLMGTLCVFYGGQKADN</sequence>
<evidence type="ECO:0000313" key="1">
    <source>
        <dbReference type="EMBL" id="GBN49303.1"/>
    </source>
</evidence>
<dbReference type="EMBL" id="BGPR01011040">
    <property type="protein sequence ID" value="GBN49303.1"/>
    <property type="molecule type" value="Genomic_DNA"/>
</dbReference>
<evidence type="ECO:0000313" key="2">
    <source>
        <dbReference type="EMBL" id="GBN49318.1"/>
    </source>
</evidence>
<gene>
    <name evidence="1" type="ORF">AVEN_107183_1</name>
    <name evidence="2" type="ORF">AVEN_231362_1</name>
</gene>
<dbReference type="Proteomes" id="UP000499080">
    <property type="component" value="Unassembled WGS sequence"/>
</dbReference>
<protein>
    <submittedName>
        <fullName evidence="1">Uncharacterized protein</fullName>
    </submittedName>
</protein>
<proteinExistence type="predicted"/>
<reference evidence="1 3" key="1">
    <citation type="journal article" date="2019" name="Sci. Rep.">
        <title>Orb-weaving spider Araneus ventricosus genome elucidates the spidroin gene catalogue.</title>
        <authorList>
            <person name="Kono N."/>
            <person name="Nakamura H."/>
            <person name="Ohtoshi R."/>
            <person name="Moran D.A.P."/>
            <person name="Shinohara A."/>
            <person name="Yoshida Y."/>
            <person name="Fujiwara M."/>
            <person name="Mori M."/>
            <person name="Tomita M."/>
            <person name="Arakawa K."/>
        </authorList>
    </citation>
    <scope>NUCLEOTIDE SEQUENCE [LARGE SCALE GENOMIC DNA]</scope>
</reference>
<keyword evidence="3" id="KW-1185">Reference proteome</keyword>
<organism evidence="1 3">
    <name type="scientific">Araneus ventricosus</name>
    <name type="common">Orbweaver spider</name>
    <name type="synonym">Epeira ventricosa</name>
    <dbReference type="NCBI Taxonomy" id="182803"/>
    <lineage>
        <taxon>Eukaryota</taxon>
        <taxon>Metazoa</taxon>
        <taxon>Ecdysozoa</taxon>
        <taxon>Arthropoda</taxon>
        <taxon>Chelicerata</taxon>
        <taxon>Arachnida</taxon>
        <taxon>Araneae</taxon>
        <taxon>Araneomorphae</taxon>
        <taxon>Entelegynae</taxon>
        <taxon>Araneoidea</taxon>
        <taxon>Araneidae</taxon>
        <taxon>Araneus</taxon>
    </lineage>
</organism>